<dbReference type="Gene3D" id="3.40.50.1820">
    <property type="entry name" value="alpha/beta hydrolase"/>
    <property type="match status" value="1"/>
</dbReference>
<dbReference type="InterPro" id="IPR002921">
    <property type="entry name" value="Fungal_lipase-type"/>
</dbReference>
<reference evidence="5 6" key="1">
    <citation type="journal article" date="2018" name="Front. Microbiol.">
        <title>Genome-Wide Analysis of Corynespora cassiicola Leaf Fall Disease Putative Effectors.</title>
        <authorList>
            <person name="Lopez D."/>
            <person name="Ribeiro S."/>
            <person name="Label P."/>
            <person name="Fumanal B."/>
            <person name="Venisse J.S."/>
            <person name="Kohler A."/>
            <person name="de Oliveira R.R."/>
            <person name="Labutti K."/>
            <person name="Lipzen A."/>
            <person name="Lail K."/>
            <person name="Bauer D."/>
            <person name="Ohm R.A."/>
            <person name="Barry K.W."/>
            <person name="Spatafora J."/>
            <person name="Grigoriev I.V."/>
            <person name="Martin F.M."/>
            <person name="Pujade-Renaud V."/>
        </authorList>
    </citation>
    <scope>NUCLEOTIDE SEQUENCE [LARGE SCALE GENOMIC DNA]</scope>
    <source>
        <strain evidence="5 6">Philippines</strain>
    </source>
</reference>
<evidence type="ECO:0000313" key="6">
    <source>
        <dbReference type="Proteomes" id="UP000240883"/>
    </source>
</evidence>
<name>A0A2T2NXJ5_CORCC</name>
<dbReference type="InterPro" id="IPR051299">
    <property type="entry name" value="AB_hydrolase_lip/est"/>
</dbReference>
<accession>A0A2T2NXJ5</accession>
<feature type="domain" description="Fungal lipase-type" evidence="3">
    <location>
        <begin position="65"/>
        <end position="195"/>
    </location>
</feature>
<dbReference type="PANTHER" id="PTHR46640:SF1">
    <property type="entry name" value="FUNGAL LIPASE-LIKE DOMAIN-CONTAINING PROTEIN-RELATED"/>
    <property type="match status" value="1"/>
</dbReference>
<dbReference type="PANTHER" id="PTHR46640">
    <property type="entry name" value="TRIACYLGLYCEROL LIPASE, PUTATIVE (AFU_ORTHOLOGUE AFUA_6G06510)-RELATED"/>
    <property type="match status" value="1"/>
</dbReference>
<dbReference type="Pfam" id="PF01764">
    <property type="entry name" value="Lipase_3"/>
    <property type="match status" value="1"/>
</dbReference>
<dbReference type="GO" id="GO:0016042">
    <property type="term" value="P:lipid catabolic process"/>
    <property type="evidence" value="ECO:0007669"/>
    <property type="project" value="InterPro"/>
</dbReference>
<protein>
    <submittedName>
        <fullName evidence="5">Alpha/beta-hydrolase</fullName>
    </submittedName>
</protein>
<gene>
    <name evidence="5" type="ORF">BS50DRAFT_598829</name>
</gene>
<dbReference type="STRING" id="1448308.A0A2T2NXJ5"/>
<proteinExistence type="predicted"/>
<dbReference type="Proteomes" id="UP000240883">
    <property type="component" value="Unassembled WGS sequence"/>
</dbReference>
<evidence type="ECO:0000313" key="5">
    <source>
        <dbReference type="EMBL" id="PSN70134.1"/>
    </source>
</evidence>
<dbReference type="EMBL" id="KZ678132">
    <property type="protein sequence ID" value="PSN70134.1"/>
    <property type="molecule type" value="Genomic_DNA"/>
</dbReference>
<evidence type="ECO:0000256" key="2">
    <source>
        <dbReference type="ARBA" id="ARBA00022801"/>
    </source>
</evidence>
<dbReference type="GO" id="GO:0016787">
    <property type="term" value="F:hydrolase activity"/>
    <property type="evidence" value="ECO:0007669"/>
    <property type="project" value="UniProtKB-KW"/>
</dbReference>
<dbReference type="OrthoDB" id="426718at2759"/>
<evidence type="ECO:0000256" key="1">
    <source>
        <dbReference type="ARBA" id="ARBA00022729"/>
    </source>
</evidence>
<evidence type="ECO:0000259" key="3">
    <source>
        <dbReference type="Pfam" id="PF01764"/>
    </source>
</evidence>
<evidence type="ECO:0000259" key="4">
    <source>
        <dbReference type="Pfam" id="PF03893"/>
    </source>
</evidence>
<keyword evidence="6" id="KW-1185">Reference proteome</keyword>
<dbReference type="CDD" id="cd00519">
    <property type="entry name" value="Lipase_3"/>
    <property type="match status" value="1"/>
</dbReference>
<dbReference type="AlphaFoldDB" id="A0A2T2NXJ5"/>
<feature type="domain" description="Mono-/di-acylglycerol lipase N-terminal" evidence="4">
    <location>
        <begin position="2"/>
        <end position="37"/>
    </location>
</feature>
<dbReference type="Pfam" id="PF03893">
    <property type="entry name" value="Lipase3_N"/>
    <property type="match status" value="1"/>
</dbReference>
<dbReference type="SUPFAM" id="SSF53474">
    <property type="entry name" value="alpha/beta-Hydrolases"/>
    <property type="match status" value="1"/>
</dbReference>
<dbReference type="InterPro" id="IPR005592">
    <property type="entry name" value="Mono/diacylglycerol_lipase_N"/>
</dbReference>
<keyword evidence="1" id="KW-0732">Signal</keyword>
<keyword evidence="2 5" id="KW-0378">Hydrolase</keyword>
<sequence length="273" mass="29934">MEQYASAAYCSNNFNSPGDKIMCHSGNCPLVQAANATSLIEFSEIHLKTDVTGYVALDNANQLLVIAFRGSSSFENWMTNLDTKAVDTDLCKGCTAHRGFWHSWLDARTQVLLAIKNAVQLHPNYRIVATGHSLGGAIATLATAQLRNEGYDAALYTFGAPRIAGTTLSTYITNQPGGNFRVTHWNDPVPRLPPLFMSFVHISPEYYINKKTGKKVEASDINVYEGASNLLSGNGAWFGTDVEAHGWYFNAISACYAKRESLVLRRVEVNTAL</sequence>
<organism evidence="5 6">
    <name type="scientific">Corynespora cassiicola Philippines</name>
    <dbReference type="NCBI Taxonomy" id="1448308"/>
    <lineage>
        <taxon>Eukaryota</taxon>
        <taxon>Fungi</taxon>
        <taxon>Dikarya</taxon>
        <taxon>Ascomycota</taxon>
        <taxon>Pezizomycotina</taxon>
        <taxon>Dothideomycetes</taxon>
        <taxon>Pleosporomycetidae</taxon>
        <taxon>Pleosporales</taxon>
        <taxon>Corynesporascaceae</taxon>
        <taxon>Corynespora</taxon>
    </lineage>
</organism>
<dbReference type="InterPro" id="IPR029058">
    <property type="entry name" value="AB_hydrolase_fold"/>
</dbReference>